<protein>
    <submittedName>
        <fullName evidence="1">Uncharacterized protein</fullName>
    </submittedName>
</protein>
<proteinExistence type="predicted"/>
<reference evidence="2" key="2">
    <citation type="submission" date="2010-07" db="EMBL/GenBank/DDBJ databases">
        <title>Complete genome sequence of Arthrobacter arilaitensis (strain DSM 16368 / CIP 108037 / JCM 13566 / Re117).</title>
        <authorList>
            <person name="Genoscope."/>
        </authorList>
    </citation>
    <scope>NUCLEOTIDE SEQUENCE [LARGE SCALE GENOMIC DNA]</scope>
    <source>
        <strain evidence="2">DSM 16368 / CIP 108037 / IAM 15318 / JCM 13566 / Re117</strain>
    </source>
</reference>
<keyword evidence="2" id="KW-1185">Reference proteome</keyword>
<evidence type="ECO:0000313" key="2">
    <source>
        <dbReference type="Proteomes" id="UP000006878"/>
    </source>
</evidence>
<evidence type="ECO:0000313" key="1">
    <source>
        <dbReference type="EMBL" id="CBT74541.1"/>
    </source>
</evidence>
<gene>
    <name evidence="1" type="ordered locus">AARI_03050</name>
</gene>
<dbReference type="Proteomes" id="UP000006878">
    <property type="component" value="Chromosome"/>
</dbReference>
<reference evidence="2" key="1">
    <citation type="journal article" date="2010" name="PLoS ONE">
        <title>The Arthrobacter arilaitensis Re117 genome sequence reveals its genetic adaptation to the surface of cheese.</title>
        <authorList>
            <person name="Monnet C."/>
            <person name="Loux V."/>
            <person name="Gibrat J.F."/>
            <person name="Spinnler E."/>
            <person name="Barbe V."/>
            <person name="Vacherie B."/>
            <person name="Gavory F."/>
            <person name="Gourbeyre E."/>
            <person name="Siguier P."/>
            <person name="Chandler M."/>
            <person name="Elleuch R."/>
            <person name="Irlinger F."/>
            <person name="Vallaeys T."/>
        </authorList>
    </citation>
    <scope>NUCLEOTIDE SEQUENCE</scope>
    <source>
        <strain evidence="2">DSM 16368 / CIP 108037 / IAM 15318 / JCM 13566 / Re117</strain>
    </source>
</reference>
<organism evidence="1 2">
    <name type="scientific">Glutamicibacter arilaitensis (strain DSM 16368 / CIP 108037 / IAM 15318 / JCM 13566 / NCIMB 14258 / Re117)</name>
    <name type="common">Arthrobacter arilaitensis</name>
    <dbReference type="NCBI Taxonomy" id="861360"/>
    <lineage>
        <taxon>Bacteria</taxon>
        <taxon>Bacillati</taxon>
        <taxon>Actinomycetota</taxon>
        <taxon>Actinomycetes</taxon>
        <taxon>Micrococcales</taxon>
        <taxon>Micrococcaceae</taxon>
        <taxon>Glutamicibacter</taxon>
    </lineage>
</organism>
<accession>A0ABM9PTL7</accession>
<sequence>MHEAAWAFSKWQNPREAELADRMPDAGFPVSLHQYPTQGAGPSLNTGLRATRIEKSGWRGARLTTDHRS</sequence>
<name>A0ABM9PTL7_GLUAR</name>
<dbReference type="EMBL" id="FQ311875">
    <property type="protein sequence ID" value="CBT74541.1"/>
    <property type="molecule type" value="Genomic_DNA"/>
</dbReference>